<evidence type="ECO:0000256" key="1">
    <source>
        <dbReference type="ARBA" id="ARBA00011408"/>
    </source>
</evidence>
<dbReference type="Proteomes" id="UP000504637">
    <property type="component" value="Unplaced"/>
</dbReference>
<organism evidence="6">
    <name type="scientific">Dissoconium aciculare CBS 342.82</name>
    <dbReference type="NCBI Taxonomy" id="1314786"/>
    <lineage>
        <taxon>Eukaryota</taxon>
        <taxon>Fungi</taxon>
        <taxon>Dikarya</taxon>
        <taxon>Ascomycota</taxon>
        <taxon>Pezizomycotina</taxon>
        <taxon>Dothideomycetes</taxon>
        <taxon>Dothideomycetidae</taxon>
        <taxon>Mycosphaerellales</taxon>
        <taxon>Dissoconiaceae</taxon>
        <taxon>Dissoconium</taxon>
    </lineage>
</organism>
<reference evidence="6" key="3">
    <citation type="submission" date="2025-08" db="UniProtKB">
        <authorList>
            <consortium name="RefSeq"/>
        </authorList>
    </citation>
    <scope>IDENTIFICATION</scope>
    <source>
        <strain evidence="6">CBS 342.82</strain>
    </source>
</reference>
<reference evidence="6" key="1">
    <citation type="submission" date="2020-01" db="EMBL/GenBank/DDBJ databases">
        <authorList>
            <consortium name="DOE Joint Genome Institute"/>
            <person name="Haridas S."/>
            <person name="Albert R."/>
            <person name="Binder M."/>
            <person name="Bloem J."/>
            <person name="Labutti K."/>
            <person name="Salamov A."/>
            <person name="Andreopoulos B."/>
            <person name="Baker S.E."/>
            <person name="Barry K."/>
            <person name="Bills G."/>
            <person name="Bluhm B.H."/>
            <person name="Cannon C."/>
            <person name="Castanera R."/>
            <person name="Culley D.E."/>
            <person name="Daum C."/>
            <person name="Ezra D."/>
            <person name="Gonzalez J.B."/>
            <person name="Henrissat B."/>
            <person name="Kuo A."/>
            <person name="Liang C."/>
            <person name="Lipzen A."/>
            <person name="Lutzoni F."/>
            <person name="Magnuson J."/>
            <person name="Mondo S."/>
            <person name="Nolan M."/>
            <person name="Ohm R."/>
            <person name="Pangilinan J."/>
            <person name="Park H.-J."/>
            <person name="Ramirez L."/>
            <person name="Alfaro M."/>
            <person name="Sun H."/>
            <person name="Tritt A."/>
            <person name="Yoshinaga Y."/>
            <person name="Zwiers L.-H."/>
            <person name="Turgeon B.G."/>
            <person name="Goodwin S.B."/>
            <person name="Spatafora J.W."/>
            <person name="Crous P.W."/>
            <person name="Grigoriev I.V."/>
        </authorList>
    </citation>
    <scope>NUCLEOTIDE SEQUENCE</scope>
    <source>
        <strain evidence="6">CBS 342.82</strain>
    </source>
</reference>
<dbReference type="GO" id="GO:0005634">
    <property type="term" value="C:nucleus"/>
    <property type="evidence" value="ECO:0007669"/>
    <property type="project" value="TreeGrafter"/>
</dbReference>
<gene>
    <name evidence="6" type="ORF">K489DRAFT_409560</name>
</gene>
<evidence type="ECO:0000256" key="2">
    <source>
        <dbReference type="ARBA" id="ARBA00018424"/>
    </source>
</evidence>
<dbReference type="InterPro" id="IPR019412">
    <property type="entry name" value="IML2/TPR_39"/>
</dbReference>
<dbReference type="SUPFAM" id="SSF48452">
    <property type="entry name" value="TPR-like"/>
    <property type="match status" value="1"/>
</dbReference>
<dbReference type="PANTHER" id="PTHR31859">
    <property type="entry name" value="TETRATRICOPEPTIDE REPEAT PROTEIN 39 FAMILY MEMBER"/>
    <property type="match status" value="1"/>
</dbReference>
<sequence length="643" mass="71658">MSRWLFGPALPANPLRAVDELAAIDEVTAQAAWAMNDEVKRAEIELAKGNTAFHKLGLGAALFWQGLLGFDKQIMSKATQVLLEAEQSADEHYNMVVRDPTTGHQSKVYPPGSEYLLVQAHAQLLGAILGILKESWTESLTGLNKLRKGYASLAILHEAEKKYLAANPPAARPNGSDDVNKLETADKGIAAADDSKSVKSFRSVRGTANQSLAIAQGTSHIDFRTVTSDRIDLFVHAGMATVFGIVKIALSITPPALKQMLALFSFHGDRHEGLQLLWDGTDYKENIFGAIAALVTLMYNHIGVAVTDIIPEGAVPEARLQTMLQELRKLYPDSHLWLTMTAREAAIERDLERAVEILEVETASTFTALEGMRQLEQALNLMFLHRFEECAATFLKCTELNQWSHAIYFFNAAACHIELYRDLKATDAAQAQIHADKAEEILNPVPEIARKKFMMGRQLPFDEFIAVKIEKWQARSAARGCHLVDAIGVSPLEEMTYFWTGYRRKQPHQLQASLDRLEKDEQRPEWTDETIDERAAQALLKAIVLRCLGKYDEAKTMIREQVLCHKATQIKACAHATEYPTAVGHYELAVCLWFEGGAQNAPLPVLREVRAEIEKASKERYQLEERMTSKLLAARTTLTNLGA</sequence>
<keyword evidence="5" id="KW-1185">Reference proteome</keyword>
<comment type="function">
    <text evidence="4">Inclusion body (IB) resident protein that interacts strongly with lipid droplet (LD) proteins. Involved in LD-mediated IB clearing after protein folding stress, probably by enabling access to the IBs of an LD-stored soluble sterol derivative that acts as a chaperone in inclusion clearing.</text>
</comment>
<dbReference type="GeneID" id="54365397"/>
<proteinExistence type="predicted"/>
<dbReference type="RefSeq" id="XP_033460790.1">
    <property type="nucleotide sequence ID" value="XM_033607598.1"/>
</dbReference>
<evidence type="ECO:0000313" key="6">
    <source>
        <dbReference type="RefSeq" id="XP_033460790.1"/>
    </source>
</evidence>
<dbReference type="Pfam" id="PF10300">
    <property type="entry name" value="Iml2-TPR_39"/>
    <property type="match status" value="1"/>
</dbReference>
<dbReference type="InterPro" id="IPR011990">
    <property type="entry name" value="TPR-like_helical_dom_sf"/>
</dbReference>
<dbReference type="OrthoDB" id="2154985at2759"/>
<dbReference type="AlphaFoldDB" id="A0A6J3M840"/>
<name>A0A6J3M840_9PEZI</name>
<protein>
    <recommendedName>
        <fullName evidence="2">Inclusion body clearance protein IML2</fullName>
    </recommendedName>
    <alternativeName>
        <fullName evidence="3">Inclusion body clearance protein iml2</fullName>
    </alternativeName>
</protein>
<dbReference type="PANTHER" id="PTHR31859:SF1">
    <property type="entry name" value="TETRATRICOPEPTIDE REPEAT PROTEIN 39C"/>
    <property type="match status" value="1"/>
</dbReference>
<dbReference type="GO" id="GO:0005829">
    <property type="term" value="C:cytosol"/>
    <property type="evidence" value="ECO:0007669"/>
    <property type="project" value="TreeGrafter"/>
</dbReference>
<comment type="subunit">
    <text evidence="1">Interacts with lipid droplet proteins.</text>
</comment>
<dbReference type="GO" id="GO:0005741">
    <property type="term" value="C:mitochondrial outer membrane"/>
    <property type="evidence" value="ECO:0007669"/>
    <property type="project" value="TreeGrafter"/>
</dbReference>
<accession>A0A6J3M840</accession>
<reference evidence="6" key="2">
    <citation type="submission" date="2020-04" db="EMBL/GenBank/DDBJ databases">
        <authorList>
            <consortium name="NCBI Genome Project"/>
        </authorList>
    </citation>
    <scope>NUCLEOTIDE SEQUENCE</scope>
    <source>
        <strain evidence="6">CBS 342.82</strain>
    </source>
</reference>
<evidence type="ECO:0000313" key="5">
    <source>
        <dbReference type="Proteomes" id="UP000504637"/>
    </source>
</evidence>
<evidence type="ECO:0000256" key="3">
    <source>
        <dbReference type="ARBA" id="ARBA00019539"/>
    </source>
</evidence>
<evidence type="ECO:0000256" key="4">
    <source>
        <dbReference type="ARBA" id="ARBA00043897"/>
    </source>
</evidence>